<gene>
    <name evidence="5" type="ORF">GQ607_002445</name>
</gene>
<protein>
    <submittedName>
        <fullName evidence="5">Holo-acyl-carrier-protein synthase</fullName>
    </submittedName>
</protein>
<evidence type="ECO:0000313" key="5">
    <source>
        <dbReference type="EMBL" id="KAF0330115.1"/>
    </source>
</evidence>
<evidence type="ECO:0000256" key="2">
    <source>
        <dbReference type="ARBA" id="ARBA00022723"/>
    </source>
</evidence>
<dbReference type="GO" id="GO:0006633">
    <property type="term" value="P:fatty acid biosynthetic process"/>
    <property type="evidence" value="ECO:0007669"/>
    <property type="project" value="InterPro"/>
</dbReference>
<dbReference type="Pfam" id="PF01648">
    <property type="entry name" value="ACPS"/>
    <property type="match status" value="1"/>
</dbReference>
<dbReference type="InterPro" id="IPR004568">
    <property type="entry name" value="Ppantetheine-prot_Trfase_dom"/>
</dbReference>
<proteinExistence type="predicted"/>
<organism evidence="5 6">
    <name type="scientific">Colletotrichum asianum</name>
    <dbReference type="NCBI Taxonomy" id="702518"/>
    <lineage>
        <taxon>Eukaryota</taxon>
        <taxon>Fungi</taxon>
        <taxon>Dikarya</taxon>
        <taxon>Ascomycota</taxon>
        <taxon>Pezizomycotina</taxon>
        <taxon>Sordariomycetes</taxon>
        <taxon>Hypocreomycetidae</taxon>
        <taxon>Glomerellales</taxon>
        <taxon>Glomerellaceae</taxon>
        <taxon>Colletotrichum</taxon>
        <taxon>Colletotrichum gloeosporioides species complex</taxon>
    </lineage>
</organism>
<reference evidence="5 6" key="1">
    <citation type="submission" date="2019-12" db="EMBL/GenBank/DDBJ databases">
        <title>A genome sequence resource for the geographically widespread anthracnose pathogen Colletotrichum asianum.</title>
        <authorList>
            <person name="Meng Y."/>
        </authorList>
    </citation>
    <scope>NUCLEOTIDE SEQUENCE [LARGE SCALE GENOMIC DNA]</scope>
    <source>
        <strain evidence="5 6">ICMP 18580</strain>
    </source>
</reference>
<evidence type="ECO:0000256" key="3">
    <source>
        <dbReference type="ARBA" id="ARBA00022842"/>
    </source>
</evidence>
<dbReference type="Proteomes" id="UP000434172">
    <property type="component" value="Unassembled WGS sequence"/>
</dbReference>
<name>A0A8H3ZYC3_9PEZI</name>
<dbReference type="SUPFAM" id="SSF56214">
    <property type="entry name" value="4'-phosphopantetheinyl transferase"/>
    <property type="match status" value="1"/>
</dbReference>
<evidence type="ECO:0000256" key="1">
    <source>
        <dbReference type="ARBA" id="ARBA00022679"/>
    </source>
</evidence>
<dbReference type="AlphaFoldDB" id="A0A8H3ZYC3"/>
<dbReference type="OrthoDB" id="15433at2759"/>
<keyword evidence="2" id="KW-0479">Metal-binding</keyword>
<comment type="caution">
    <text evidence="5">The sequence shown here is derived from an EMBL/GenBank/DDBJ whole genome shotgun (WGS) entry which is preliminary data.</text>
</comment>
<dbReference type="InterPro" id="IPR037143">
    <property type="entry name" value="4-PPantetheinyl_Trfase_dom_sf"/>
</dbReference>
<dbReference type="GO" id="GO:0008897">
    <property type="term" value="F:holo-[acyl-carrier-protein] synthase activity"/>
    <property type="evidence" value="ECO:0007669"/>
    <property type="project" value="InterPro"/>
</dbReference>
<accession>A0A8H3ZYC3</accession>
<keyword evidence="1" id="KW-0808">Transferase</keyword>
<evidence type="ECO:0000259" key="4">
    <source>
        <dbReference type="Pfam" id="PF01648"/>
    </source>
</evidence>
<evidence type="ECO:0000313" key="6">
    <source>
        <dbReference type="Proteomes" id="UP000434172"/>
    </source>
</evidence>
<dbReference type="EMBL" id="WOWK01000008">
    <property type="protein sequence ID" value="KAF0330115.1"/>
    <property type="molecule type" value="Genomic_DNA"/>
</dbReference>
<dbReference type="InterPro" id="IPR008278">
    <property type="entry name" value="4-PPantetheinyl_Trfase_dom"/>
</dbReference>
<keyword evidence="3" id="KW-0460">Magnesium</keyword>
<sequence>MSPRAFPFPFNVGNDICQISRIARILATPRGPRFIERIFTKDELHLIPSGLENNTPSNPQKPQENCIEDLKAQKHLWKKASFVAGRSLPVSCRFAAKEATIKAHIQRRLTFHDITILRKTLVEGQANANGSGPPVAVIKGAKEGERAQEAKITISHDGDYATAVCIAYEPPVEKGGNE</sequence>
<dbReference type="NCBIfam" id="TIGR00556">
    <property type="entry name" value="pantethn_trn"/>
    <property type="match status" value="1"/>
</dbReference>
<feature type="domain" description="4'-phosphopantetheinyl transferase" evidence="4">
    <location>
        <begin position="12"/>
        <end position="137"/>
    </location>
</feature>
<dbReference type="Gene3D" id="3.90.470.20">
    <property type="entry name" value="4'-phosphopantetheinyl transferase domain"/>
    <property type="match status" value="1"/>
</dbReference>
<keyword evidence="6" id="KW-1185">Reference proteome</keyword>
<dbReference type="GO" id="GO:0000287">
    <property type="term" value="F:magnesium ion binding"/>
    <property type="evidence" value="ECO:0007669"/>
    <property type="project" value="InterPro"/>
</dbReference>